<gene>
    <name evidence="2" type="ORF">J2S74_000511</name>
</gene>
<sequence length="34" mass="3688">MEKRMKGIKLTNAIINIAIIGSLIVALTSGYKLL</sequence>
<feature type="transmembrane region" description="Helical" evidence="1">
    <location>
        <begin position="12"/>
        <end position="31"/>
    </location>
</feature>
<evidence type="ECO:0000256" key="1">
    <source>
        <dbReference type="SAM" id="Phobius"/>
    </source>
</evidence>
<organism evidence="2 3">
    <name type="scientific">Evansella vedderi</name>
    <dbReference type="NCBI Taxonomy" id="38282"/>
    <lineage>
        <taxon>Bacteria</taxon>
        <taxon>Bacillati</taxon>
        <taxon>Bacillota</taxon>
        <taxon>Bacilli</taxon>
        <taxon>Bacillales</taxon>
        <taxon>Bacillaceae</taxon>
        <taxon>Evansella</taxon>
    </lineage>
</organism>
<keyword evidence="1" id="KW-1133">Transmembrane helix</keyword>
<name>A0ABT9ZPH6_9BACI</name>
<keyword evidence="3" id="KW-1185">Reference proteome</keyword>
<proteinExistence type="predicted"/>
<reference evidence="2 3" key="1">
    <citation type="submission" date="2023-07" db="EMBL/GenBank/DDBJ databases">
        <title>Genomic Encyclopedia of Type Strains, Phase IV (KMG-IV): sequencing the most valuable type-strain genomes for metagenomic binning, comparative biology and taxonomic classification.</title>
        <authorList>
            <person name="Goeker M."/>
        </authorList>
    </citation>
    <scope>NUCLEOTIDE SEQUENCE [LARGE SCALE GENOMIC DNA]</scope>
    <source>
        <strain evidence="2 3">DSM 9768</strain>
    </source>
</reference>
<keyword evidence="1" id="KW-0812">Transmembrane</keyword>
<keyword evidence="1" id="KW-0472">Membrane</keyword>
<dbReference type="Proteomes" id="UP001230005">
    <property type="component" value="Unassembled WGS sequence"/>
</dbReference>
<evidence type="ECO:0000313" key="2">
    <source>
        <dbReference type="EMBL" id="MDQ0253139.1"/>
    </source>
</evidence>
<evidence type="ECO:0000313" key="3">
    <source>
        <dbReference type="Proteomes" id="UP001230005"/>
    </source>
</evidence>
<accession>A0ABT9ZPH6</accession>
<dbReference type="EMBL" id="JAUSUG010000001">
    <property type="protein sequence ID" value="MDQ0253139.1"/>
    <property type="molecule type" value="Genomic_DNA"/>
</dbReference>
<protein>
    <submittedName>
        <fullName evidence="2">Uncharacterized protein</fullName>
    </submittedName>
</protein>
<comment type="caution">
    <text evidence="2">The sequence shown here is derived from an EMBL/GenBank/DDBJ whole genome shotgun (WGS) entry which is preliminary data.</text>
</comment>